<evidence type="ECO:0000313" key="2">
    <source>
        <dbReference type="Proteomes" id="UP000504610"/>
    </source>
</evidence>
<dbReference type="PANTHER" id="PTHR31681">
    <property type="entry name" value="C2H2-LIKE ZINC FINGER PROTEIN"/>
    <property type="match status" value="1"/>
</dbReference>
<dbReference type="KEGG" id="rsz:108838463"/>
<dbReference type="RefSeq" id="XP_018466902.2">
    <property type="nucleotide sequence ID" value="XM_018611400.2"/>
</dbReference>
<reference evidence="2" key="1">
    <citation type="journal article" date="2019" name="Database">
        <title>The radish genome database (RadishGD): an integrated information resource for radish genomics.</title>
        <authorList>
            <person name="Yu H.J."/>
            <person name="Baek S."/>
            <person name="Lee Y.J."/>
            <person name="Cho A."/>
            <person name="Mun J.H."/>
        </authorList>
    </citation>
    <scope>NUCLEOTIDE SEQUENCE [LARGE SCALE GENOMIC DNA]</scope>
    <source>
        <strain evidence="2">cv. WK10039</strain>
    </source>
</reference>
<dbReference type="InterPro" id="IPR005174">
    <property type="entry name" value="KIB1-4_b-propeller"/>
</dbReference>
<protein>
    <submittedName>
        <fullName evidence="3">Uncharacterized protein LOC108838463</fullName>
    </submittedName>
</protein>
<dbReference type="PANTHER" id="PTHR31681:SF85">
    <property type="entry name" value="DUF295 DOMAIN-CONTAINING PROTEIN"/>
    <property type="match status" value="1"/>
</dbReference>
<dbReference type="GeneID" id="108838463"/>
<proteinExistence type="predicted"/>
<sequence>MSLFLSRYSRKPELVRRSFLLLSNAFSTSLRQTHPCFIIGAKPCLPHKFSPDNRLGTLGIVNVNIKRFTEFQKKVSAELVYNDCFDTVVTIGASHGWVASLKDDGILRLHDDLNPYALYKDPICIPLPPLVTLPHCQTKIITNVSMSSSSPENDIDCVVAVKFLGPQLSFCKPAGKSSKPEWTNVKIENPSFYSSRVMFSKKYNMFLIPGSGGHLIGAWDPSDPSDDLKFQSVRFENPPELPTNVRELMNSCSKSEHLVESTSTGEIFLVKQYRKTAAEGGVPRMKTEYLMVYKLDVEGNAVYTQDMGDLTMFLSKSEPFCVPSTSFPGLYRNWVYILDFDQHTAVHLLKGYPLRTTTSRVVAPYFIPPQNIVD</sequence>
<dbReference type="OrthoDB" id="1070351at2759"/>
<feature type="domain" description="KIB1-4 beta-propeller" evidence="1">
    <location>
        <begin position="84"/>
        <end position="342"/>
    </location>
</feature>
<evidence type="ECO:0000259" key="1">
    <source>
        <dbReference type="Pfam" id="PF03478"/>
    </source>
</evidence>
<organism evidence="2 3">
    <name type="scientific">Raphanus sativus</name>
    <name type="common">Radish</name>
    <name type="synonym">Raphanus raphanistrum var. sativus</name>
    <dbReference type="NCBI Taxonomy" id="3726"/>
    <lineage>
        <taxon>Eukaryota</taxon>
        <taxon>Viridiplantae</taxon>
        <taxon>Streptophyta</taxon>
        <taxon>Embryophyta</taxon>
        <taxon>Tracheophyta</taxon>
        <taxon>Spermatophyta</taxon>
        <taxon>Magnoliopsida</taxon>
        <taxon>eudicotyledons</taxon>
        <taxon>Gunneridae</taxon>
        <taxon>Pentapetalae</taxon>
        <taxon>rosids</taxon>
        <taxon>malvids</taxon>
        <taxon>Brassicales</taxon>
        <taxon>Brassicaceae</taxon>
        <taxon>Brassiceae</taxon>
        <taxon>Raphanus</taxon>
    </lineage>
</organism>
<name>A0A6J0M3J5_RAPSA</name>
<gene>
    <name evidence="3" type="primary">LOC108838463</name>
</gene>
<dbReference type="AlphaFoldDB" id="A0A6J0M3J5"/>
<accession>A0A6J0M3J5</accession>
<keyword evidence="2" id="KW-1185">Reference proteome</keyword>
<dbReference type="Pfam" id="PF03478">
    <property type="entry name" value="Beta-prop_KIB1-4"/>
    <property type="match status" value="1"/>
</dbReference>
<dbReference type="Proteomes" id="UP000504610">
    <property type="component" value="Chromosome 2"/>
</dbReference>
<reference evidence="3" key="2">
    <citation type="submission" date="2025-08" db="UniProtKB">
        <authorList>
            <consortium name="RefSeq"/>
        </authorList>
    </citation>
    <scope>IDENTIFICATION</scope>
    <source>
        <tissue evidence="3">Leaf</tissue>
    </source>
</reference>
<evidence type="ECO:0000313" key="3">
    <source>
        <dbReference type="RefSeq" id="XP_018466902.2"/>
    </source>
</evidence>